<sequence length="181" mass="20984">MLKKSLQIFCIVIDKIIMWFGKVASYLMPLLAFIVVYEVIARYIFDAPTIWAYDLSLFLFGYIAALGGAYAQQKRSHINVDILYLSVSPKVKNIFNIISFSLGVFFLIIIFYMGVTKFNEALEYGYRRQSEWAPPMWHFWLMLCVASVLFSLQLIRDIITESYNLITGSPLVDEKEIKDEC</sequence>
<dbReference type="InterPro" id="IPR007387">
    <property type="entry name" value="TRAP_DctQ"/>
</dbReference>
<keyword evidence="5 9" id="KW-0812">Transmembrane</keyword>
<evidence type="ECO:0000259" key="10">
    <source>
        <dbReference type="Pfam" id="PF04290"/>
    </source>
</evidence>
<evidence type="ECO:0000256" key="2">
    <source>
        <dbReference type="ARBA" id="ARBA00022448"/>
    </source>
</evidence>
<dbReference type="EMBL" id="NXIE01000003">
    <property type="protein sequence ID" value="RXK12446.1"/>
    <property type="molecule type" value="Genomic_DNA"/>
</dbReference>
<name>A0A4Q1B1I9_9BACT</name>
<evidence type="ECO:0000313" key="12">
    <source>
        <dbReference type="Proteomes" id="UP000289718"/>
    </source>
</evidence>
<evidence type="ECO:0000256" key="4">
    <source>
        <dbReference type="ARBA" id="ARBA00022519"/>
    </source>
</evidence>
<comment type="subcellular location">
    <subcellularLocation>
        <location evidence="1">Cell inner membrane</location>
        <topology evidence="1">Multi-pass membrane protein</topology>
    </subcellularLocation>
</comment>
<feature type="transmembrane region" description="Helical" evidence="9">
    <location>
        <begin position="23"/>
        <end position="45"/>
    </location>
</feature>
<organism evidence="11 12">
    <name type="scientific">Halarcobacter mediterraneus</name>
    <dbReference type="NCBI Taxonomy" id="2023153"/>
    <lineage>
        <taxon>Bacteria</taxon>
        <taxon>Pseudomonadati</taxon>
        <taxon>Campylobacterota</taxon>
        <taxon>Epsilonproteobacteria</taxon>
        <taxon>Campylobacterales</taxon>
        <taxon>Arcobacteraceae</taxon>
        <taxon>Halarcobacter</taxon>
    </lineage>
</organism>
<comment type="similarity">
    <text evidence="8">Belongs to the TRAP transporter small permease family.</text>
</comment>
<dbReference type="PANTHER" id="PTHR35011">
    <property type="entry name" value="2,3-DIKETO-L-GULONATE TRAP TRANSPORTER SMALL PERMEASE PROTEIN YIAM"/>
    <property type="match status" value="1"/>
</dbReference>
<dbReference type="InterPro" id="IPR055348">
    <property type="entry name" value="DctQ"/>
</dbReference>
<accession>A0A4Q1B1I9</accession>
<evidence type="ECO:0000256" key="9">
    <source>
        <dbReference type="SAM" id="Phobius"/>
    </source>
</evidence>
<evidence type="ECO:0000256" key="5">
    <source>
        <dbReference type="ARBA" id="ARBA00022692"/>
    </source>
</evidence>
<keyword evidence="12" id="KW-1185">Reference proteome</keyword>
<keyword evidence="4" id="KW-0997">Cell inner membrane</keyword>
<dbReference type="OrthoDB" id="5420906at2"/>
<keyword evidence="7 9" id="KW-0472">Membrane</keyword>
<proteinExistence type="inferred from homology"/>
<feature type="domain" description="Tripartite ATP-independent periplasmic transporters DctQ component" evidence="10">
    <location>
        <begin position="32"/>
        <end position="160"/>
    </location>
</feature>
<dbReference type="PANTHER" id="PTHR35011:SF4">
    <property type="entry name" value="SLL1102 PROTEIN"/>
    <property type="match status" value="1"/>
</dbReference>
<keyword evidence="2" id="KW-0813">Transport</keyword>
<dbReference type="GO" id="GO:0005886">
    <property type="term" value="C:plasma membrane"/>
    <property type="evidence" value="ECO:0007669"/>
    <property type="project" value="UniProtKB-SubCell"/>
</dbReference>
<evidence type="ECO:0000256" key="3">
    <source>
        <dbReference type="ARBA" id="ARBA00022475"/>
    </source>
</evidence>
<keyword evidence="3" id="KW-1003">Cell membrane</keyword>
<evidence type="ECO:0000313" key="11">
    <source>
        <dbReference type="EMBL" id="RXK12446.1"/>
    </source>
</evidence>
<evidence type="ECO:0000256" key="6">
    <source>
        <dbReference type="ARBA" id="ARBA00022989"/>
    </source>
</evidence>
<comment type="caution">
    <text evidence="11">The sequence shown here is derived from an EMBL/GenBank/DDBJ whole genome shotgun (WGS) entry which is preliminary data.</text>
</comment>
<feature type="transmembrane region" description="Helical" evidence="9">
    <location>
        <begin position="135"/>
        <end position="155"/>
    </location>
</feature>
<protein>
    <submittedName>
        <fullName evidence="11">C4-dicarboxylate ABC transporter permease</fullName>
    </submittedName>
</protein>
<dbReference type="AlphaFoldDB" id="A0A4Q1B1I9"/>
<dbReference type="Pfam" id="PF04290">
    <property type="entry name" value="DctQ"/>
    <property type="match status" value="1"/>
</dbReference>
<dbReference type="Proteomes" id="UP000289718">
    <property type="component" value="Unassembled WGS sequence"/>
</dbReference>
<evidence type="ECO:0000256" key="7">
    <source>
        <dbReference type="ARBA" id="ARBA00023136"/>
    </source>
</evidence>
<gene>
    <name evidence="11" type="ORF">CP965_07630</name>
</gene>
<feature type="transmembrane region" description="Helical" evidence="9">
    <location>
        <begin position="93"/>
        <end position="115"/>
    </location>
</feature>
<reference evidence="11 12" key="1">
    <citation type="submission" date="2017-09" db="EMBL/GenBank/DDBJ databases">
        <title>Genomics of the genus Arcobacter.</title>
        <authorList>
            <person name="Perez-Cataluna A."/>
            <person name="Figueras M.J."/>
            <person name="Salas-Masso N."/>
        </authorList>
    </citation>
    <scope>NUCLEOTIDE SEQUENCE [LARGE SCALE GENOMIC DNA]</scope>
    <source>
        <strain evidence="11 12">F156-34</strain>
    </source>
</reference>
<dbReference type="RefSeq" id="WP_129061506.1">
    <property type="nucleotide sequence ID" value="NZ_NXIE01000003.1"/>
</dbReference>
<evidence type="ECO:0000256" key="1">
    <source>
        <dbReference type="ARBA" id="ARBA00004429"/>
    </source>
</evidence>
<keyword evidence="6 9" id="KW-1133">Transmembrane helix</keyword>
<feature type="transmembrane region" description="Helical" evidence="9">
    <location>
        <begin position="51"/>
        <end position="72"/>
    </location>
</feature>
<evidence type="ECO:0000256" key="8">
    <source>
        <dbReference type="ARBA" id="ARBA00038436"/>
    </source>
</evidence>